<reference evidence="2" key="1">
    <citation type="journal article" date="2011" name="Science">
        <title>The plant cell wall-decomposing machinery underlies the functional diversity of forest fungi.</title>
        <authorList>
            <person name="Eastwood D.C."/>
            <person name="Floudas D."/>
            <person name="Binder M."/>
            <person name="Majcherczyk A."/>
            <person name="Schneider P."/>
            <person name="Aerts A."/>
            <person name="Asiegbu F.O."/>
            <person name="Baker S.E."/>
            <person name="Barry K."/>
            <person name="Bendiksby M."/>
            <person name="Blumentritt M."/>
            <person name="Coutinho P.M."/>
            <person name="Cullen D."/>
            <person name="de Vries R.P."/>
            <person name="Gathman A."/>
            <person name="Goodell B."/>
            <person name="Henrissat B."/>
            <person name="Ihrmark K."/>
            <person name="Kauserud H."/>
            <person name="Kohler A."/>
            <person name="LaButti K."/>
            <person name="Lapidus A."/>
            <person name="Lavin J.L."/>
            <person name="Lee Y.-H."/>
            <person name="Lindquist E."/>
            <person name="Lilly W."/>
            <person name="Lucas S."/>
            <person name="Morin E."/>
            <person name="Murat C."/>
            <person name="Oguiza J.A."/>
            <person name="Park J."/>
            <person name="Pisabarro A.G."/>
            <person name="Riley R."/>
            <person name="Rosling A."/>
            <person name="Salamov A."/>
            <person name="Schmidt O."/>
            <person name="Schmutz J."/>
            <person name="Skrede I."/>
            <person name="Stenlid J."/>
            <person name="Wiebenga A."/>
            <person name="Xie X."/>
            <person name="Kuees U."/>
            <person name="Hibbett D.S."/>
            <person name="Hoffmeister D."/>
            <person name="Hoegberg N."/>
            <person name="Martin F."/>
            <person name="Grigoriev I.V."/>
            <person name="Watkinson S.C."/>
        </authorList>
    </citation>
    <scope>NUCLEOTIDE SEQUENCE [LARGE SCALE GENOMIC DNA]</scope>
    <source>
        <strain evidence="2">strain S7.3</strain>
    </source>
</reference>
<dbReference type="InParanoid" id="F8Q6U0"/>
<dbReference type="AlphaFoldDB" id="F8Q6U0"/>
<gene>
    <name evidence="1" type="ORF">SERLA73DRAFT_141678</name>
</gene>
<sequence>MCTNYRPYKRNVYSLNFVRSCVPARDAYHRVLFGPPSSNKSCTYAAIRSIQVPHLPHHAGKYLLCPFDRAMQRGVRDVMPA</sequence>
<evidence type="ECO:0000313" key="1">
    <source>
        <dbReference type="EMBL" id="EGN96328.1"/>
    </source>
</evidence>
<accession>F8Q6U0</accession>
<name>F8Q6U0_SERL3</name>
<dbReference type="EMBL" id="GL945484">
    <property type="protein sequence ID" value="EGN96328.1"/>
    <property type="molecule type" value="Genomic_DNA"/>
</dbReference>
<protein>
    <submittedName>
        <fullName evidence="1">Uncharacterized protein</fullName>
    </submittedName>
</protein>
<proteinExistence type="predicted"/>
<evidence type="ECO:0000313" key="2">
    <source>
        <dbReference type="Proteomes" id="UP000008063"/>
    </source>
</evidence>
<dbReference type="Proteomes" id="UP000008063">
    <property type="component" value="Unassembled WGS sequence"/>
</dbReference>
<dbReference type="HOGENOM" id="CLU_2580462_0_0_1"/>
<organism evidence="2">
    <name type="scientific">Serpula lacrymans var. lacrymans (strain S7.3)</name>
    <name type="common">Dry rot fungus</name>
    <dbReference type="NCBI Taxonomy" id="936435"/>
    <lineage>
        <taxon>Eukaryota</taxon>
        <taxon>Fungi</taxon>
        <taxon>Dikarya</taxon>
        <taxon>Basidiomycota</taxon>
        <taxon>Agaricomycotina</taxon>
        <taxon>Agaricomycetes</taxon>
        <taxon>Agaricomycetidae</taxon>
        <taxon>Boletales</taxon>
        <taxon>Coniophorineae</taxon>
        <taxon>Serpulaceae</taxon>
        <taxon>Serpula</taxon>
    </lineage>
</organism>
<keyword evidence="2" id="KW-1185">Reference proteome</keyword>
<feature type="non-terminal residue" evidence="1">
    <location>
        <position position="81"/>
    </location>
</feature>